<dbReference type="EMBL" id="AZFZ01000013">
    <property type="protein sequence ID" value="KRM44502.1"/>
    <property type="molecule type" value="Genomic_DNA"/>
</dbReference>
<sequence length="242" mass="25354">MQIIPAIDLKSQESVRLYQGDFNKTTIISESPVKQALAIEKAGLTNLHLVDLDGAKSGRPVNRAVIQDICQQTSLSVEVGGGIRSLSQINSYLTSGVSRVILGSAALNDPDLVQEAIKQFGADQIVVGIDGKDGMVAVAGWLEQSAVKMADLMASMVAFGVNTFIATDISRDGTMTGPNVDQLSDLQTSFPQTTVIASGGIRNVADLSRLAEAGIKAAIVGRAMATGDLPIETLAEVNQNVS</sequence>
<dbReference type="GO" id="GO:0003949">
    <property type="term" value="F:1-(5-phosphoribosyl)-5-[(5-phosphoribosylamino)methylideneamino]imidazole-4-carboxamide isomerase activity"/>
    <property type="evidence" value="ECO:0007669"/>
    <property type="project" value="UniProtKB-UniRule"/>
</dbReference>
<keyword evidence="8 12" id="KW-0028">Amino-acid biosynthesis</keyword>
<comment type="similarity">
    <text evidence="4 12 13">Belongs to the HisA/HisF family.</text>
</comment>
<dbReference type="AlphaFoldDB" id="A0A0R1YY08"/>
<dbReference type="RefSeq" id="WP_054733434.1">
    <property type="nucleotide sequence ID" value="NZ_AZFZ01000013.1"/>
</dbReference>
<name>A0A0R1YY08_9LACO</name>
<evidence type="ECO:0000313" key="16">
    <source>
        <dbReference type="Proteomes" id="UP000051010"/>
    </source>
</evidence>
<feature type="active site" description="Proton donor" evidence="12">
    <location>
        <position position="130"/>
    </location>
</feature>
<comment type="caution">
    <text evidence="15">The sequence shown here is derived from an EMBL/GenBank/DDBJ whole genome shotgun (WGS) entry which is preliminary data.</text>
</comment>
<evidence type="ECO:0000256" key="11">
    <source>
        <dbReference type="ARBA" id="ARBA00030547"/>
    </source>
</evidence>
<comment type="catalytic activity">
    <reaction evidence="1 12 14">
        <text>1-(5-phospho-beta-D-ribosyl)-5-[(5-phospho-beta-D-ribosylamino)methylideneamino]imidazole-4-carboxamide = 5-[(5-phospho-1-deoxy-D-ribulos-1-ylimino)methylamino]-1-(5-phospho-beta-D-ribosyl)imidazole-4-carboxamide</text>
        <dbReference type="Rhea" id="RHEA:15469"/>
        <dbReference type="ChEBI" id="CHEBI:58435"/>
        <dbReference type="ChEBI" id="CHEBI:58525"/>
        <dbReference type="EC" id="5.3.1.16"/>
    </reaction>
</comment>
<keyword evidence="10 12" id="KW-0413">Isomerase</keyword>
<evidence type="ECO:0000256" key="8">
    <source>
        <dbReference type="ARBA" id="ARBA00022605"/>
    </source>
</evidence>
<dbReference type="GO" id="GO:0005737">
    <property type="term" value="C:cytoplasm"/>
    <property type="evidence" value="ECO:0007669"/>
    <property type="project" value="UniProtKB-SubCell"/>
</dbReference>
<dbReference type="Gene3D" id="3.20.20.70">
    <property type="entry name" value="Aldolase class I"/>
    <property type="match status" value="1"/>
</dbReference>
<evidence type="ECO:0000256" key="14">
    <source>
        <dbReference type="RuleBase" id="RU003658"/>
    </source>
</evidence>
<evidence type="ECO:0000256" key="2">
    <source>
        <dbReference type="ARBA" id="ARBA00004496"/>
    </source>
</evidence>
<dbReference type="FunFam" id="3.20.20.70:FF:000009">
    <property type="entry name" value="1-(5-phosphoribosyl)-5-[(5-phosphoribosylamino)methylideneamino] imidazole-4-carboxamide isomerase"/>
    <property type="match status" value="1"/>
</dbReference>
<dbReference type="Pfam" id="PF00977">
    <property type="entry name" value="His_biosynth"/>
    <property type="match status" value="1"/>
</dbReference>
<dbReference type="HAMAP" id="MF_01014">
    <property type="entry name" value="HisA"/>
    <property type="match status" value="1"/>
</dbReference>
<dbReference type="GO" id="GO:0000162">
    <property type="term" value="P:L-tryptophan biosynthetic process"/>
    <property type="evidence" value="ECO:0007669"/>
    <property type="project" value="TreeGrafter"/>
</dbReference>
<dbReference type="PATRIC" id="fig|1423786.4.peg.484"/>
<keyword evidence="9 12" id="KW-0368">Histidine biosynthesis</keyword>
<evidence type="ECO:0000256" key="9">
    <source>
        <dbReference type="ARBA" id="ARBA00023102"/>
    </source>
</evidence>
<dbReference type="Proteomes" id="UP000051010">
    <property type="component" value="Unassembled WGS sequence"/>
</dbReference>
<dbReference type="InterPro" id="IPR011060">
    <property type="entry name" value="RibuloseP-bd_barrel"/>
</dbReference>
<accession>A0A0R1YY08</accession>
<dbReference type="PANTHER" id="PTHR43090:SF2">
    <property type="entry name" value="1-(5-PHOSPHORIBOSYL)-5-[(5-PHOSPHORIBOSYLAMINO)METHYLIDENEAMINO] IMIDAZOLE-4-CARBOXAMIDE ISOMERASE"/>
    <property type="match status" value="1"/>
</dbReference>
<evidence type="ECO:0000256" key="1">
    <source>
        <dbReference type="ARBA" id="ARBA00000901"/>
    </source>
</evidence>
<dbReference type="UniPathway" id="UPA00031">
    <property type="reaction ID" value="UER00009"/>
</dbReference>
<dbReference type="InterPro" id="IPR006063">
    <property type="entry name" value="HisA_bact_arch"/>
</dbReference>
<evidence type="ECO:0000256" key="7">
    <source>
        <dbReference type="ARBA" id="ARBA00022490"/>
    </source>
</evidence>
<evidence type="ECO:0000256" key="12">
    <source>
        <dbReference type="HAMAP-Rule" id="MF_01014"/>
    </source>
</evidence>
<dbReference type="InterPro" id="IPR023016">
    <property type="entry name" value="HisA/PriA"/>
</dbReference>
<comment type="pathway">
    <text evidence="3 12 14">Amino-acid biosynthesis; L-histidine biosynthesis; L-histidine from 5-phospho-alpha-D-ribose 1-diphosphate: step 4/9.</text>
</comment>
<dbReference type="PANTHER" id="PTHR43090">
    <property type="entry name" value="1-(5-PHOSPHORIBOSYL)-5-[(5-PHOSPHORIBOSYLAMINO)METHYLIDENEAMINO] IMIDAZOLE-4-CARBOXAMIDE ISOMERASE"/>
    <property type="match status" value="1"/>
</dbReference>
<feature type="active site" description="Proton acceptor" evidence="12">
    <location>
        <position position="8"/>
    </location>
</feature>
<organism evidence="15 16">
    <name type="scientific">Lentilactobacillus parafarraginis DSM 18390 = JCM 14109</name>
    <dbReference type="NCBI Taxonomy" id="1423786"/>
    <lineage>
        <taxon>Bacteria</taxon>
        <taxon>Bacillati</taxon>
        <taxon>Bacillota</taxon>
        <taxon>Bacilli</taxon>
        <taxon>Lactobacillales</taxon>
        <taxon>Lactobacillaceae</taxon>
        <taxon>Lentilactobacillus</taxon>
    </lineage>
</organism>
<evidence type="ECO:0000256" key="10">
    <source>
        <dbReference type="ARBA" id="ARBA00023235"/>
    </source>
</evidence>
<dbReference type="InterPro" id="IPR013785">
    <property type="entry name" value="Aldolase_TIM"/>
</dbReference>
<dbReference type="NCBIfam" id="TIGR00007">
    <property type="entry name" value="1-(5-phosphoribosyl)-5-[(5-phosphoribosylamino)methylideneamino]imidazole-4-carboxamide isomerase"/>
    <property type="match status" value="1"/>
</dbReference>
<gene>
    <name evidence="12" type="primary">hisA</name>
    <name evidence="15" type="ORF">FD47_GL000466</name>
</gene>
<evidence type="ECO:0000256" key="13">
    <source>
        <dbReference type="RuleBase" id="RU003657"/>
    </source>
</evidence>
<dbReference type="InterPro" id="IPR044524">
    <property type="entry name" value="Isoase_HisA-like"/>
</dbReference>
<evidence type="ECO:0000256" key="6">
    <source>
        <dbReference type="ARBA" id="ARBA00018464"/>
    </source>
</evidence>
<evidence type="ECO:0000313" key="15">
    <source>
        <dbReference type="EMBL" id="KRM44502.1"/>
    </source>
</evidence>
<protein>
    <recommendedName>
        <fullName evidence="6 12">1-(5-phosphoribosyl)-5-[(5-phosphoribosylamino)methylideneamino] imidazole-4-carboxamide isomerase</fullName>
        <ecNumber evidence="5 12">5.3.1.16</ecNumber>
    </recommendedName>
    <alternativeName>
        <fullName evidence="11 12">Phosphoribosylformimino-5-aminoimidazole carboxamide ribotide isomerase</fullName>
    </alternativeName>
</protein>
<keyword evidence="7 12" id="KW-0963">Cytoplasm</keyword>
<reference evidence="15 16" key="1">
    <citation type="journal article" date="2015" name="Genome Announc.">
        <title>Expanding the biotechnology potential of lactobacilli through comparative genomics of 213 strains and associated genera.</title>
        <authorList>
            <person name="Sun Z."/>
            <person name="Harris H.M."/>
            <person name="McCann A."/>
            <person name="Guo C."/>
            <person name="Argimon S."/>
            <person name="Zhang W."/>
            <person name="Yang X."/>
            <person name="Jeffery I.B."/>
            <person name="Cooney J.C."/>
            <person name="Kagawa T.F."/>
            <person name="Liu W."/>
            <person name="Song Y."/>
            <person name="Salvetti E."/>
            <person name="Wrobel A."/>
            <person name="Rasinkangas P."/>
            <person name="Parkhill J."/>
            <person name="Rea M.C."/>
            <person name="O'Sullivan O."/>
            <person name="Ritari J."/>
            <person name="Douillard F.P."/>
            <person name="Paul Ross R."/>
            <person name="Yang R."/>
            <person name="Briner A.E."/>
            <person name="Felis G.E."/>
            <person name="de Vos W.M."/>
            <person name="Barrangou R."/>
            <person name="Klaenhammer T.R."/>
            <person name="Caufield P.W."/>
            <person name="Cui Y."/>
            <person name="Zhang H."/>
            <person name="O'Toole P.W."/>
        </authorList>
    </citation>
    <scope>NUCLEOTIDE SEQUENCE [LARGE SCALE GENOMIC DNA]</scope>
    <source>
        <strain evidence="15 16">DSM 18390</strain>
    </source>
</reference>
<evidence type="ECO:0000256" key="5">
    <source>
        <dbReference type="ARBA" id="ARBA00012550"/>
    </source>
</evidence>
<evidence type="ECO:0000256" key="4">
    <source>
        <dbReference type="ARBA" id="ARBA00009667"/>
    </source>
</evidence>
<proteinExistence type="inferred from homology"/>
<comment type="subcellular location">
    <subcellularLocation>
        <location evidence="2 12 14">Cytoplasm</location>
    </subcellularLocation>
</comment>
<dbReference type="CDD" id="cd04732">
    <property type="entry name" value="HisA"/>
    <property type="match status" value="1"/>
</dbReference>
<dbReference type="EC" id="5.3.1.16" evidence="5 12"/>
<dbReference type="SUPFAM" id="SSF51366">
    <property type="entry name" value="Ribulose-phoshate binding barrel"/>
    <property type="match status" value="1"/>
</dbReference>
<evidence type="ECO:0000256" key="3">
    <source>
        <dbReference type="ARBA" id="ARBA00005133"/>
    </source>
</evidence>
<dbReference type="InterPro" id="IPR006062">
    <property type="entry name" value="His_biosynth"/>
</dbReference>
<dbReference type="GO" id="GO:0000105">
    <property type="term" value="P:L-histidine biosynthetic process"/>
    <property type="evidence" value="ECO:0007669"/>
    <property type="project" value="UniProtKB-UniRule"/>
</dbReference>